<dbReference type="Pfam" id="PF00756">
    <property type="entry name" value="Esterase"/>
    <property type="match status" value="1"/>
</dbReference>
<dbReference type="GO" id="GO:0005737">
    <property type="term" value="C:cytoplasm"/>
    <property type="evidence" value="ECO:0007669"/>
    <property type="project" value="UniProtKB-SubCell"/>
</dbReference>
<dbReference type="GO" id="GO:0005506">
    <property type="term" value="F:iron ion binding"/>
    <property type="evidence" value="ECO:0007669"/>
    <property type="project" value="InterPro"/>
</dbReference>
<dbReference type="PANTHER" id="PTHR48098:SF3">
    <property type="entry name" value="IRON(III) ENTEROBACTIN ESTERASE"/>
    <property type="match status" value="1"/>
</dbReference>
<dbReference type="SUPFAM" id="SSF81296">
    <property type="entry name" value="E set domains"/>
    <property type="match status" value="1"/>
</dbReference>
<name>A0A3L7AU63_9MICO</name>
<proteinExistence type="inferred from homology"/>
<dbReference type="InterPro" id="IPR014756">
    <property type="entry name" value="Ig_E-set"/>
</dbReference>
<dbReference type="InterPro" id="IPR021764">
    <property type="entry name" value="Enterochelin_esterase_N"/>
</dbReference>
<dbReference type="AlphaFoldDB" id="A0A3L7AU63"/>
<dbReference type="OrthoDB" id="9775130at2"/>
<gene>
    <name evidence="7" type="ORF">D9V34_04465</name>
</gene>
<dbReference type="Gene3D" id="3.40.50.1820">
    <property type="entry name" value="alpha/beta hydrolase"/>
    <property type="match status" value="1"/>
</dbReference>
<dbReference type="GO" id="GO:0006826">
    <property type="term" value="P:iron ion transport"/>
    <property type="evidence" value="ECO:0007669"/>
    <property type="project" value="InterPro"/>
</dbReference>
<evidence type="ECO:0000256" key="4">
    <source>
        <dbReference type="ARBA" id="ARBA00024201"/>
    </source>
</evidence>
<comment type="caution">
    <text evidence="7">The sequence shown here is derived from an EMBL/GenBank/DDBJ whole genome shotgun (WGS) entry which is preliminary data.</text>
</comment>
<dbReference type="InterPro" id="IPR050583">
    <property type="entry name" value="Mycobacterial_A85_antigen"/>
</dbReference>
<evidence type="ECO:0000256" key="3">
    <source>
        <dbReference type="ARBA" id="ARBA00022801"/>
    </source>
</evidence>
<dbReference type="SUPFAM" id="SSF53474">
    <property type="entry name" value="alpha/beta-Hydrolases"/>
    <property type="match status" value="1"/>
</dbReference>
<evidence type="ECO:0000256" key="1">
    <source>
        <dbReference type="ARBA" id="ARBA00004496"/>
    </source>
</evidence>
<evidence type="ECO:0000313" key="8">
    <source>
        <dbReference type="Proteomes" id="UP000269438"/>
    </source>
</evidence>
<dbReference type="RefSeq" id="WP_121687674.1">
    <property type="nucleotide sequence ID" value="NZ_RCUY01000002.1"/>
</dbReference>
<dbReference type="Pfam" id="PF11806">
    <property type="entry name" value="Enterochelin_N"/>
    <property type="match status" value="1"/>
</dbReference>
<dbReference type="Proteomes" id="UP000269438">
    <property type="component" value="Unassembled WGS sequence"/>
</dbReference>
<dbReference type="InterPro" id="IPR029058">
    <property type="entry name" value="AB_hydrolase_fold"/>
</dbReference>
<feature type="region of interest" description="Disordered" evidence="5">
    <location>
        <begin position="349"/>
        <end position="379"/>
    </location>
</feature>
<keyword evidence="2" id="KW-0963">Cytoplasm</keyword>
<dbReference type="Gene3D" id="2.60.40.10">
    <property type="entry name" value="Immunoglobulins"/>
    <property type="match status" value="1"/>
</dbReference>
<evidence type="ECO:0000256" key="2">
    <source>
        <dbReference type="ARBA" id="ARBA00022490"/>
    </source>
</evidence>
<evidence type="ECO:0000313" key="7">
    <source>
        <dbReference type="EMBL" id="RLP84059.1"/>
    </source>
</evidence>
<dbReference type="EMBL" id="RCUY01000002">
    <property type="protein sequence ID" value="RLP84059.1"/>
    <property type="molecule type" value="Genomic_DNA"/>
</dbReference>
<accession>A0A3L7AU63</accession>
<keyword evidence="8" id="KW-1185">Reference proteome</keyword>
<dbReference type="InterPro" id="IPR013783">
    <property type="entry name" value="Ig-like_fold"/>
</dbReference>
<comment type="similarity">
    <text evidence="4">Belongs to the Fes family.</text>
</comment>
<protein>
    <submittedName>
        <fullName evidence="7">DUF3327 domain-containing protein</fullName>
    </submittedName>
</protein>
<dbReference type="InterPro" id="IPR000801">
    <property type="entry name" value="Esterase-like"/>
</dbReference>
<feature type="compositionally biased region" description="Basic and acidic residues" evidence="5">
    <location>
        <begin position="350"/>
        <end position="371"/>
    </location>
</feature>
<sequence>MDNELAPTPTAPSGAPLPAAPAWLAGWQRRLSGVAVPPATDRAVTVPAVAASEVTAPSALATEEDFWAEVSISPVLGEARVVESTALREVTFLWEGDEPEVMVHINSLTDAHRHDITPALLERIPGTRIRHISYLLPEDILAGYRFVTDTHIPRDVGAARPGWKRIHERGVPDPRNPRTLPHPLGETSSMLVMPGFAAHAAWDPALPPRHRGERRILRTDPHLSPARTVYLYTPPEAVTRLLVLFDGDRWDALNLPDALDRFGAPGLAVAMVSAISPEDRQSDLPHPERIAAILRVEVLPAVAETLGQVLDPARIIVAGQSYGGLAAGALVLEHPDIAHTGIVQSGSFHFRADTEPSPHAEDPGDVSERLASRRPGPQTGRLIMQLGSEEGILVPQGRLLRDRARAAGYPVSYREVRGGHDFAWWSHGLFTALEEALHPSGA</sequence>
<dbReference type="GO" id="GO:0008849">
    <property type="term" value="F:enterochelin esterase activity"/>
    <property type="evidence" value="ECO:0007669"/>
    <property type="project" value="InterPro"/>
</dbReference>
<comment type="subcellular location">
    <subcellularLocation>
        <location evidence="1">Cytoplasm</location>
    </subcellularLocation>
</comment>
<reference evidence="7 8" key="1">
    <citation type="submission" date="2018-10" db="EMBL/GenBank/DDBJ databases">
        <authorList>
            <person name="Li J."/>
        </authorList>
    </citation>
    <scope>NUCLEOTIDE SEQUENCE [LARGE SCALE GENOMIC DNA]</scope>
    <source>
        <strain evidence="7 8">JCM 11654</strain>
    </source>
</reference>
<evidence type="ECO:0000256" key="5">
    <source>
        <dbReference type="SAM" id="MobiDB-lite"/>
    </source>
</evidence>
<feature type="domain" description="Enterochelin esterase N-terminal" evidence="6">
    <location>
        <begin position="89"/>
        <end position="202"/>
    </location>
</feature>
<dbReference type="GO" id="GO:0005975">
    <property type="term" value="P:carbohydrate metabolic process"/>
    <property type="evidence" value="ECO:0007669"/>
    <property type="project" value="UniProtKB-ARBA"/>
</dbReference>
<evidence type="ECO:0000259" key="6">
    <source>
        <dbReference type="Pfam" id="PF11806"/>
    </source>
</evidence>
<keyword evidence="3" id="KW-0378">Hydrolase</keyword>
<dbReference type="PANTHER" id="PTHR48098">
    <property type="entry name" value="ENTEROCHELIN ESTERASE-RELATED"/>
    <property type="match status" value="1"/>
</dbReference>
<organism evidence="7 8">
    <name type="scientific">Mycetocola lacteus</name>
    <dbReference type="NCBI Taxonomy" id="76637"/>
    <lineage>
        <taxon>Bacteria</taxon>
        <taxon>Bacillati</taxon>
        <taxon>Actinomycetota</taxon>
        <taxon>Actinomycetes</taxon>
        <taxon>Micrococcales</taxon>
        <taxon>Microbacteriaceae</taxon>
        <taxon>Mycetocola</taxon>
    </lineage>
</organism>